<dbReference type="AlphaFoldDB" id="A0A6J7ZP79"/>
<proteinExistence type="predicted"/>
<dbReference type="RefSeq" id="WP_026797002.1">
    <property type="nucleotide sequence ID" value="NZ_LR812490.1"/>
</dbReference>
<reference evidence="1" key="1">
    <citation type="submission" date="2020-05" db="EMBL/GenBank/DDBJ databases">
        <authorList>
            <consortium name="Genoscope - CEA"/>
            <person name="William W."/>
        </authorList>
    </citation>
    <scope>NUCLEOTIDE SEQUENCE [LARGE SCALE GENOMIC DNA]</scope>
    <source>
        <strain evidence="1">PCC 7821</strain>
    </source>
</reference>
<organism evidence="1 2">
    <name type="scientific">Planktothrix rubescens CCAP 1459/22</name>
    <dbReference type="NCBI Taxonomy" id="329571"/>
    <lineage>
        <taxon>Bacteria</taxon>
        <taxon>Bacillati</taxon>
        <taxon>Cyanobacteriota</taxon>
        <taxon>Cyanophyceae</taxon>
        <taxon>Oscillatoriophycideae</taxon>
        <taxon>Oscillatoriales</taxon>
        <taxon>Microcoleaceae</taxon>
        <taxon>Planktothrix</taxon>
    </lineage>
</organism>
<dbReference type="EMBL" id="CZCZ02000014">
    <property type="protein sequence ID" value="CAC5344685.1"/>
    <property type="molecule type" value="Genomic_DNA"/>
</dbReference>
<comment type="caution">
    <text evidence="1">The sequence shown here is derived from an EMBL/GenBank/DDBJ whole genome shotgun (WGS) entry which is preliminary data.</text>
</comment>
<keyword evidence="2" id="KW-1185">Reference proteome</keyword>
<protein>
    <submittedName>
        <fullName evidence="1">Uncharacterized protein</fullName>
    </submittedName>
</protein>
<dbReference type="Proteomes" id="UP000196521">
    <property type="component" value="Chromosome"/>
</dbReference>
<evidence type="ECO:0000313" key="2">
    <source>
        <dbReference type="Proteomes" id="UP000196521"/>
    </source>
</evidence>
<accession>A0A6J7ZP79</accession>
<evidence type="ECO:0000313" key="1">
    <source>
        <dbReference type="EMBL" id="CAC5344685.1"/>
    </source>
</evidence>
<dbReference type="EMBL" id="LR812490">
    <property type="protein sequence ID" value="CAC5344685.1"/>
    <property type="molecule type" value="Genomic_DNA"/>
</dbReference>
<gene>
    <name evidence="1" type="ORF">PLAN_41100</name>
</gene>
<sequence length="249" mass="27788">MNIDAVPPKKRKAILVISSHELTRLEYTPGGNELLLSEQIHLLVPSDEASSSLEKKLENSGLLEEKSLLIQNPYDSSDYVVLEKSASTFALAKYLHFTTLCGFLGAREVTVEQIEVKTSTGKQLYKGSLNSSAVTGNLEAQSKTLEQIRNQLKIRSTFPGGNPNIEEAEAHLNKYQLLSDHSMTSLIAQRSGSNPLQSRELTLSLTEEFKQNFKAIADIKVPVYLDLQAQIEQLKKEVYEFTLTVKVEF</sequence>
<name>A0A6J7ZP79_PLARU</name>